<evidence type="ECO:0000256" key="5">
    <source>
        <dbReference type="ARBA" id="ARBA00022723"/>
    </source>
</evidence>
<evidence type="ECO:0000256" key="6">
    <source>
        <dbReference type="ARBA" id="ARBA00022801"/>
    </source>
</evidence>
<dbReference type="EMBL" id="JACMSC010000014">
    <property type="protein sequence ID" value="KAG6490377.1"/>
    <property type="molecule type" value="Genomic_DNA"/>
</dbReference>
<evidence type="ECO:0000256" key="10">
    <source>
        <dbReference type="ARBA" id="ARBA00047761"/>
    </source>
</evidence>
<proteinExistence type="inferred from homology"/>
<keyword evidence="7" id="KW-0460">Magnesium</keyword>
<dbReference type="Proteomes" id="UP000734854">
    <property type="component" value="Unassembled WGS sequence"/>
</dbReference>
<reference evidence="14 15" key="1">
    <citation type="submission" date="2020-08" db="EMBL/GenBank/DDBJ databases">
        <title>Plant Genome Project.</title>
        <authorList>
            <person name="Zhang R.-G."/>
        </authorList>
    </citation>
    <scope>NUCLEOTIDE SEQUENCE [LARGE SCALE GENOMIC DNA]</scope>
    <source>
        <tissue evidence="14">Rhizome</tissue>
    </source>
</reference>
<protein>
    <recommendedName>
        <fullName evidence="4">protein-serine/threonine phosphatase</fullName>
        <ecNumber evidence="4">3.1.3.16</ecNumber>
    </recommendedName>
</protein>
<dbReference type="PROSITE" id="PS01032">
    <property type="entry name" value="PPM_1"/>
    <property type="match status" value="1"/>
</dbReference>
<dbReference type="AlphaFoldDB" id="A0A8J5FJ37"/>
<evidence type="ECO:0000256" key="9">
    <source>
        <dbReference type="ARBA" id="ARBA00023211"/>
    </source>
</evidence>
<evidence type="ECO:0000256" key="11">
    <source>
        <dbReference type="ARBA" id="ARBA00048336"/>
    </source>
</evidence>
<dbReference type="InterPro" id="IPR000222">
    <property type="entry name" value="PP2C_BS"/>
</dbReference>
<comment type="caution">
    <text evidence="14">The sequence shown here is derived from an EMBL/GenBank/DDBJ whole genome shotgun (WGS) entry which is preliminary data.</text>
</comment>
<keyword evidence="6 12" id="KW-0378">Hydrolase</keyword>
<comment type="similarity">
    <text evidence="3 12">Belongs to the PP2C family.</text>
</comment>
<comment type="cofactor">
    <cofactor evidence="2">
        <name>Mg(2+)</name>
        <dbReference type="ChEBI" id="CHEBI:18420"/>
    </cofactor>
</comment>
<dbReference type="PANTHER" id="PTHR47992">
    <property type="entry name" value="PROTEIN PHOSPHATASE"/>
    <property type="match status" value="1"/>
</dbReference>
<dbReference type="Pfam" id="PF00481">
    <property type="entry name" value="PP2C"/>
    <property type="match status" value="1"/>
</dbReference>
<evidence type="ECO:0000256" key="12">
    <source>
        <dbReference type="RuleBase" id="RU003465"/>
    </source>
</evidence>
<keyword evidence="9" id="KW-0464">Manganese</keyword>
<dbReference type="PROSITE" id="PS51746">
    <property type="entry name" value="PPM_2"/>
    <property type="match status" value="1"/>
</dbReference>
<dbReference type="FunFam" id="3.60.40.10:FF:000020">
    <property type="entry name" value="Probable protein phosphatase 2C 42"/>
    <property type="match status" value="1"/>
</dbReference>
<name>A0A8J5FJ37_ZINOF</name>
<comment type="catalytic activity">
    <reaction evidence="11">
        <text>O-phospho-L-threonyl-[protein] + H2O = L-threonyl-[protein] + phosphate</text>
        <dbReference type="Rhea" id="RHEA:47004"/>
        <dbReference type="Rhea" id="RHEA-COMP:11060"/>
        <dbReference type="Rhea" id="RHEA-COMP:11605"/>
        <dbReference type="ChEBI" id="CHEBI:15377"/>
        <dbReference type="ChEBI" id="CHEBI:30013"/>
        <dbReference type="ChEBI" id="CHEBI:43474"/>
        <dbReference type="ChEBI" id="CHEBI:61977"/>
        <dbReference type="EC" id="3.1.3.16"/>
    </reaction>
</comment>
<evidence type="ECO:0000256" key="8">
    <source>
        <dbReference type="ARBA" id="ARBA00022912"/>
    </source>
</evidence>
<dbReference type="CDD" id="cd00143">
    <property type="entry name" value="PP2Cc"/>
    <property type="match status" value="1"/>
</dbReference>
<dbReference type="InterPro" id="IPR015655">
    <property type="entry name" value="PP2C"/>
</dbReference>
<keyword evidence="8 12" id="KW-0904">Protein phosphatase</keyword>
<comment type="cofactor">
    <cofactor evidence="1">
        <name>Mn(2+)</name>
        <dbReference type="ChEBI" id="CHEBI:29035"/>
    </cofactor>
</comment>
<keyword evidence="15" id="KW-1185">Reference proteome</keyword>
<evidence type="ECO:0000313" key="15">
    <source>
        <dbReference type="Proteomes" id="UP000734854"/>
    </source>
</evidence>
<dbReference type="EC" id="3.1.3.16" evidence="4"/>
<dbReference type="InterPro" id="IPR036457">
    <property type="entry name" value="PPM-type-like_dom_sf"/>
</dbReference>
<dbReference type="InterPro" id="IPR001932">
    <property type="entry name" value="PPM-type_phosphatase-like_dom"/>
</dbReference>
<dbReference type="GO" id="GO:0046872">
    <property type="term" value="F:metal ion binding"/>
    <property type="evidence" value="ECO:0007669"/>
    <property type="project" value="UniProtKB-KW"/>
</dbReference>
<evidence type="ECO:0000256" key="2">
    <source>
        <dbReference type="ARBA" id="ARBA00001946"/>
    </source>
</evidence>
<accession>A0A8J5FJ37</accession>
<dbReference type="SMART" id="SM00332">
    <property type="entry name" value="PP2Cc"/>
    <property type="match status" value="1"/>
</dbReference>
<evidence type="ECO:0000259" key="13">
    <source>
        <dbReference type="PROSITE" id="PS51746"/>
    </source>
</evidence>
<dbReference type="Gene3D" id="3.60.40.10">
    <property type="entry name" value="PPM-type phosphatase domain"/>
    <property type="match status" value="1"/>
</dbReference>
<keyword evidence="5" id="KW-0479">Metal-binding</keyword>
<evidence type="ECO:0000256" key="4">
    <source>
        <dbReference type="ARBA" id="ARBA00013081"/>
    </source>
</evidence>
<sequence length="405" mass="43763">MKRCFGWCSAGAGAEAGAGASASASREGGGGSVESRDGLLWHTDLKPHSSGDFSIAVVQANDSLEDQGQVLASSSATYFGVFDGHGGPEASRFVNARLFSHLHGIDALVLWFDHFFFSVGFITFFFAEFASEQGGLSVEVIRKAFTATEEEFLQLVKQSWRSRPKIASAGSCCLVGAIADNVLYVANLGDSRAVLGRRGADGGAVVAERLSRDHNVGEEEVRRELTELHPDDSRIVTYNRGAWRIKGIIQVSRSIGDVYLKKPELSGDALYQKLAAPVPLTRPVVTAEPSIRIRNIKQNDLFLIFASDGLWEHLSDEAAVDIGIAKRLVQAAVAEAAKKREMRYDDIKHVEKGIRRLVHDDITVIVIYLSHGGSDDGEEGEGSKFEGGNVDCTNAPVDVFSLHAA</sequence>
<evidence type="ECO:0000256" key="1">
    <source>
        <dbReference type="ARBA" id="ARBA00001936"/>
    </source>
</evidence>
<feature type="domain" description="PPM-type phosphatase" evidence="13">
    <location>
        <begin position="52"/>
        <end position="369"/>
    </location>
</feature>
<gene>
    <name evidence="14" type="ORF">ZIOFF_051673</name>
</gene>
<dbReference type="GO" id="GO:0004722">
    <property type="term" value="F:protein serine/threonine phosphatase activity"/>
    <property type="evidence" value="ECO:0007669"/>
    <property type="project" value="UniProtKB-EC"/>
</dbReference>
<dbReference type="SUPFAM" id="SSF81606">
    <property type="entry name" value="PP2C-like"/>
    <property type="match status" value="1"/>
</dbReference>
<organism evidence="14 15">
    <name type="scientific">Zingiber officinale</name>
    <name type="common">Ginger</name>
    <name type="synonym">Amomum zingiber</name>
    <dbReference type="NCBI Taxonomy" id="94328"/>
    <lineage>
        <taxon>Eukaryota</taxon>
        <taxon>Viridiplantae</taxon>
        <taxon>Streptophyta</taxon>
        <taxon>Embryophyta</taxon>
        <taxon>Tracheophyta</taxon>
        <taxon>Spermatophyta</taxon>
        <taxon>Magnoliopsida</taxon>
        <taxon>Liliopsida</taxon>
        <taxon>Zingiberales</taxon>
        <taxon>Zingiberaceae</taxon>
        <taxon>Zingiber</taxon>
    </lineage>
</organism>
<evidence type="ECO:0000256" key="7">
    <source>
        <dbReference type="ARBA" id="ARBA00022842"/>
    </source>
</evidence>
<comment type="catalytic activity">
    <reaction evidence="10">
        <text>O-phospho-L-seryl-[protein] + H2O = L-seryl-[protein] + phosphate</text>
        <dbReference type="Rhea" id="RHEA:20629"/>
        <dbReference type="Rhea" id="RHEA-COMP:9863"/>
        <dbReference type="Rhea" id="RHEA-COMP:11604"/>
        <dbReference type="ChEBI" id="CHEBI:15377"/>
        <dbReference type="ChEBI" id="CHEBI:29999"/>
        <dbReference type="ChEBI" id="CHEBI:43474"/>
        <dbReference type="ChEBI" id="CHEBI:83421"/>
        <dbReference type="EC" id="3.1.3.16"/>
    </reaction>
</comment>
<evidence type="ECO:0000313" key="14">
    <source>
        <dbReference type="EMBL" id="KAG6490377.1"/>
    </source>
</evidence>
<evidence type="ECO:0000256" key="3">
    <source>
        <dbReference type="ARBA" id="ARBA00006702"/>
    </source>
</evidence>